<reference evidence="1" key="1">
    <citation type="journal article" date="2021" name="Proc. Natl. Acad. Sci. U.S.A.">
        <title>A Catalog of Tens of Thousands of Viruses from Human Metagenomes Reveals Hidden Associations with Chronic Diseases.</title>
        <authorList>
            <person name="Tisza M.J."/>
            <person name="Buck C.B."/>
        </authorList>
    </citation>
    <scope>NUCLEOTIDE SEQUENCE</scope>
    <source>
        <strain evidence="1">CtfJJ5</strain>
    </source>
</reference>
<accession>A0A8S5N011</accession>
<dbReference type="EMBL" id="BK015031">
    <property type="protein sequence ID" value="DAD87934.1"/>
    <property type="molecule type" value="Genomic_DNA"/>
</dbReference>
<organism evidence="1">
    <name type="scientific">Microviridae sp. ctfJJ5</name>
    <dbReference type="NCBI Taxonomy" id="2826739"/>
    <lineage>
        <taxon>Viruses</taxon>
        <taxon>Monodnaviria</taxon>
        <taxon>Sangervirae</taxon>
        <taxon>Phixviricota</taxon>
        <taxon>Malgrandaviricetes</taxon>
        <taxon>Petitvirales</taxon>
        <taxon>Microviridae</taxon>
    </lineage>
</organism>
<evidence type="ECO:0000313" key="1">
    <source>
        <dbReference type="EMBL" id="DAD87934.1"/>
    </source>
</evidence>
<name>A0A8S5N011_9VIRU</name>
<proteinExistence type="predicted"/>
<sequence>MLGSLDLSRAYTYLCNFVRLKGKSIFPLRETQINSNFVACVRD</sequence>
<protein>
    <submittedName>
        <fullName evidence="1">Uncharacterized protein</fullName>
    </submittedName>
</protein>